<dbReference type="STRING" id="1194695.A0A5A7UWI3"/>
<protein>
    <recommendedName>
        <fullName evidence="1">MMS19 nucleotide excision repair protein</fullName>
    </recommendedName>
</protein>
<dbReference type="AlphaFoldDB" id="A0A5A7UWI3"/>
<dbReference type="InterPro" id="IPR039920">
    <property type="entry name" value="MMS19"/>
</dbReference>
<keyword evidence="1" id="KW-0234">DNA repair</keyword>
<dbReference type="EMBL" id="SSTD01014851">
    <property type="protein sequence ID" value="TYK03843.1"/>
    <property type="molecule type" value="Genomic_DNA"/>
</dbReference>
<evidence type="ECO:0000313" key="4">
    <source>
        <dbReference type="EMBL" id="TYK03843.1"/>
    </source>
</evidence>
<evidence type="ECO:0000256" key="1">
    <source>
        <dbReference type="RuleBase" id="RU367072"/>
    </source>
</evidence>
<dbReference type="GO" id="GO:0005634">
    <property type="term" value="C:nucleus"/>
    <property type="evidence" value="ECO:0007669"/>
    <property type="project" value="UniProtKB-SubCell"/>
</dbReference>
<evidence type="ECO:0000313" key="3">
    <source>
        <dbReference type="EMBL" id="KAA0059480.1"/>
    </source>
</evidence>
<evidence type="ECO:0000313" key="6">
    <source>
        <dbReference type="Proteomes" id="UP000321947"/>
    </source>
</evidence>
<organism evidence="3 5">
    <name type="scientific">Cucumis melo var. makuwa</name>
    <name type="common">Oriental melon</name>
    <dbReference type="NCBI Taxonomy" id="1194695"/>
    <lineage>
        <taxon>Eukaryota</taxon>
        <taxon>Viridiplantae</taxon>
        <taxon>Streptophyta</taxon>
        <taxon>Embryophyta</taxon>
        <taxon>Tracheophyta</taxon>
        <taxon>Spermatophyta</taxon>
        <taxon>Magnoliopsida</taxon>
        <taxon>eudicotyledons</taxon>
        <taxon>Gunneridae</taxon>
        <taxon>Pentapetalae</taxon>
        <taxon>rosids</taxon>
        <taxon>fabids</taxon>
        <taxon>Cucurbitales</taxon>
        <taxon>Cucurbitaceae</taxon>
        <taxon>Benincaseae</taxon>
        <taxon>Cucumis</taxon>
    </lineage>
</organism>
<comment type="similarity">
    <text evidence="1">Belongs to the MET18/MMS19 family.</text>
</comment>
<dbReference type="GO" id="GO:0097361">
    <property type="term" value="C:cytosolic [4Fe-4S] assembly targeting complex"/>
    <property type="evidence" value="ECO:0007669"/>
    <property type="project" value="UniProtKB-UniRule"/>
</dbReference>
<sequence>MLQSSKADWKALRGALVGCLALMRRKTNVGTISQNDAKSVAQSYFQNLQVQSLGQHDRKLSFELLACLLEHYPDAVVSLGDDLVYGICEAIDGEKDPHCLLLTFRIVELVAKLFPDPSGTLASSSSDLFEFLGCYFPIHFTHVLRSPRKNSALTAQFSEGEIKTAIKRLGKRKASGLNGYTAEFLLKFWDLMKPNFLSLFEEFYKNGRLNACVQEKFLFNSKEGISSCHEGFQTHQLNYFVLQSHCQGSSRETEKSNAIHYCSDSECTYRRKANLGSNPNCQLGGRGV</sequence>
<proteinExistence type="inferred from homology"/>
<dbReference type="EMBL" id="SSTE01006467">
    <property type="protein sequence ID" value="KAA0059480.1"/>
    <property type="molecule type" value="Genomic_DNA"/>
</dbReference>
<comment type="function">
    <text evidence="1">Key component of the cytosolic iron-sulfur protein assembly (CIA) complex, a multiprotein complex that mediates the incorporation of iron-sulfur cluster into apoproteins specifically involved in DNA metabolism and genomic integrity. In the CIA complex, MMS19 acts as an adapter between early-acting CIA components and a subset of cellular target iron-sulfur proteins.</text>
</comment>
<accession>A0A5A7UWI3</accession>
<gene>
    <name evidence="4" type="ORF">E5676_scaffold347G00370</name>
    <name evidence="3" type="ORF">E6C27_scaffold242G002110</name>
</gene>
<keyword evidence="1" id="KW-0539">Nucleus</keyword>
<dbReference type="GO" id="GO:0051604">
    <property type="term" value="P:protein maturation"/>
    <property type="evidence" value="ECO:0007669"/>
    <property type="project" value="UniProtKB-UniRule"/>
</dbReference>
<reference evidence="5 6" key="1">
    <citation type="submission" date="2019-08" db="EMBL/GenBank/DDBJ databases">
        <title>Draft genome sequences of two oriental melons (Cucumis melo L. var makuwa).</title>
        <authorList>
            <person name="Kwon S.-Y."/>
        </authorList>
    </citation>
    <scope>NUCLEOTIDE SEQUENCE [LARGE SCALE GENOMIC DNA]</scope>
    <source>
        <strain evidence="6">cv. Chang Bougi</strain>
        <strain evidence="5">cv. SW 3</strain>
        <tissue evidence="3">Leaf</tissue>
    </source>
</reference>
<evidence type="ECO:0000313" key="5">
    <source>
        <dbReference type="Proteomes" id="UP000321393"/>
    </source>
</evidence>
<dbReference type="InterPro" id="IPR029240">
    <property type="entry name" value="MMS19_N"/>
</dbReference>
<name>A0A5A7UWI3_CUCMM</name>
<dbReference type="OrthoDB" id="1695521at2759"/>
<feature type="domain" description="MMS19 N-terminal" evidence="2">
    <location>
        <begin position="5"/>
        <end position="143"/>
    </location>
</feature>
<dbReference type="Proteomes" id="UP000321393">
    <property type="component" value="Unassembled WGS sequence"/>
</dbReference>
<dbReference type="GO" id="GO:0016226">
    <property type="term" value="P:iron-sulfur cluster assembly"/>
    <property type="evidence" value="ECO:0007669"/>
    <property type="project" value="UniProtKB-UniRule"/>
</dbReference>
<evidence type="ECO:0000259" key="2">
    <source>
        <dbReference type="Pfam" id="PF14500"/>
    </source>
</evidence>
<dbReference type="PANTHER" id="PTHR12891:SF0">
    <property type="entry name" value="MMS19 NUCLEOTIDE EXCISION REPAIR PROTEIN HOMOLOG"/>
    <property type="match status" value="1"/>
</dbReference>
<dbReference type="Proteomes" id="UP000321947">
    <property type="component" value="Unassembled WGS sequence"/>
</dbReference>
<dbReference type="Pfam" id="PF14500">
    <property type="entry name" value="MMS19_N"/>
    <property type="match status" value="1"/>
</dbReference>
<dbReference type="PANTHER" id="PTHR12891">
    <property type="entry name" value="DNA REPAIR/TRANSCRIPTION PROTEIN MET18/MMS19"/>
    <property type="match status" value="1"/>
</dbReference>
<keyword evidence="1" id="KW-0227">DNA damage</keyword>
<dbReference type="GO" id="GO:0006281">
    <property type="term" value="P:DNA repair"/>
    <property type="evidence" value="ECO:0007669"/>
    <property type="project" value="UniProtKB-UniRule"/>
</dbReference>
<comment type="caution">
    <text evidence="3">The sequence shown here is derived from an EMBL/GenBank/DDBJ whole genome shotgun (WGS) entry which is preliminary data.</text>
</comment>
<comment type="subcellular location">
    <subcellularLocation>
        <location evidence="1">Nucleus</location>
    </subcellularLocation>
</comment>